<sequence length="253" mass="28487">MSSPAELHALQRDFADCIRQPQRQDLPPGVDPRRMQVYRDLFYNNVEGLLSNNFPVIRSLYDTADWHGLITEFLRDHRAQTPLFPEIGRELMRWLEQRAEDGRDDPPFLLELAHYEWAELALSLDEQEISATPHQSGGDVIAGIPVVSPLAWVLGYNFPVQRIRRDYQPSAPPAEPTWLLLVRGRDDQVSFLEINGLTAALIERLRGNSEQSGGAVLAALLQEIAPASADTLYDAGCGILRNLQQREAILGIR</sequence>
<reference evidence="3 4" key="1">
    <citation type="submission" date="2019-03" db="EMBL/GenBank/DDBJ databases">
        <title>Genomic Encyclopedia of Type Strains, Phase IV (KMG-IV): sequencing the most valuable type-strain genomes for metagenomic binning, comparative biology and taxonomic classification.</title>
        <authorList>
            <person name="Goeker M."/>
        </authorList>
    </citation>
    <scope>NUCLEOTIDE SEQUENCE [LARGE SCALE GENOMIC DNA]</scope>
    <source>
        <strain evidence="3 4">DSM 21667</strain>
    </source>
</reference>
<evidence type="ECO:0000259" key="2">
    <source>
        <dbReference type="Pfam" id="PF22106"/>
    </source>
</evidence>
<dbReference type="RefSeq" id="WP_133816642.1">
    <property type="nucleotide sequence ID" value="NZ_SNZH01000001.1"/>
</dbReference>
<evidence type="ECO:0000259" key="1">
    <source>
        <dbReference type="Pfam" id="PF09836"/>
    </source>
</evidence>
<dbReference type="Proteomes" id="UP000295293">
    <property type="component" value="Unassembled WGS sequence"/>
</dbReference>
<dbReference type="OrthoDB" id="4146344at2"/>
<proteinExistence type="predicted"/>
<dbReference type="Gene3D" id="3.90.930.50">
    <property type="match status" value="1"/>
</dbReference>
<comment type="caution">
    <text evidence="3">The sequence shown here is derived from an EMBL/GenBank/DDBJ whole genome shotgun (WGS) entry which is preliminary data.</text>
</comment>
<evidence type="ECO:0000313" key="3">
    <source>
        <dbReference type="EMBL" id="TDR48519.1"/>
    </source>
</evidence>
<name>A0A4R6ZA18_9GAMM</name>
<organism evidence="3 4">
    <name type="scientific">Tahibacter aquaticus</name>
    <dbReference type="NCBI Taxonomy" id="520092"/>
    <lineage>
        <taxon>Bacteria</taxon>
        <taxon>Pseudomonadati</taxon>
        <taxon>Pseudomonadota</taxon>
        <taxon>Gammaproteobacteria</taxon>
        <taxon>Lysobacterales</taxon>
        <taxon>Rhodanobacteraceae</taxon>
        <taxon>Tahibacter</taxon>
    </lineage>
</organism>
<dbReference type="Gene3D" id="1.10.150.690">
    <property type="entry name" value="DUF2063"/>
    <property type="match status" value="1"/>
</dbReference>
<dbReference type="Pfam" id="PF09836">
    <property type="entry name" value="DUF2063"/>
    <property type="match status" value="1"/>
</dbReference>
<dbReference type="InterPro" id="IPR054098">
    <property type="entry name" value="NGO1945-like_C"/>
</dbReference>
<dbReference type="Pfam" id="PF22106">
    <property type="entry name" value="NGO1945_C"/>
    <property type="match status" value="1"/>
</dbReference>
<evidence type="ECO:0000313" key="4">
    <source>
        <dbReference type="Proteomes" id="UP000295293"/>
    </source>
</evidence>
<gene>
    <name evidence="3" type="ORF">DFR29_101139</name>
</gene>
<accession>A0A4R6ZA18</accession>
<feature type="domain" description="Putative DNA-binding" evidence="1">
    <location>
        <begin position="10"/>
        <end position="95"/>
    </location>
</feature>
<dbReference type="EMBL" id="SNZH01000001">
    <property type="protein sequence ID" value="TDR48519.1"/>
    <property type="molecule type" value="Genomic_DNA"/>
</dbReference>
<dbReference type="InterPro" id="IPR044922">
    <property type="entry name" value="DUF2063_N_sf"/>
</dbReference>
<feature type="domain" description="NGO1945-like C-terminal" evidence="2">
    <location>
        <begin position="148"/>
        <end position="243"/>
    </location>
</feature>
<dbReference type="AlphaFoldDB" id="A0A4R6ZA18"/>
<protein>
    <submittedName>
        <fullName evidence="3">Uncharacterized protein</fullName>
    </submittedName>
</protein>
<dbReference type="InterPro" id="IPR018640">
    <property type="entry name" value="DUF2063"/>
</dbReference>
<keyword evidence="4" id="KW-1185">Reference proteome</keyword>